<protein>
    <recommendedName>
        <fullName evidence="3">Mobilization protein</fullName>
    </recommendedName>
</protein>
<organism evidence="1 2">
    <name type="scientific">Flagellimonas maritima</name>
    <dbReference type="NCBI Taxonomy" id="1383885"/>
    <lineage>
        <taxon>Bacteria</taxon>
        <taxon>Pseudomonadati</taxon>
        <taxon>Bacteroidota</taxon>
        <taxon>Flavobacteriia</taxon>
        <taxon>Flavobacteriales</taxon>
        <taxon>Flavobacteriaceae</taxon>
        <taxon>Flagellimonas</taxon>
    </lineage>
</organism>
<evidence type="ECO:0008006" key="3">
    <source>
        <dbReference type="Google" id="ProtNLM"/>
    </source>
</evidence>
<dbReference type="InterPro" id="IPR048098">
    <property type="entry name" value="MobB"/>
</dbReference>
<dbReference type="InterPro" id="IPR043766">
    <property type="entry name" value="BfmA-like"/>
</dbReference>
<dbReference type="KEGG" id="spon:HME9304_01787"/>
<proteinExistence type="predicted"/>
<reference evidence="1 2" key="1">
    <citation type="submission" date="2018-06" db="EMBL/GenBank/DDBJ databases">
        <title>Spongiibacterium sp. HME9304 Genome sequencing and assembly.</title>
        <authorList>
            <person name="Kang H."/>
            <person name="Kim H."/>
            <person name="Joh K."/>
        </authorList>
    </citation>
    <scope>NUCLEOTIDE SEQUENCE [LARGE SCALE GENOMIC DNA]</scope>
    <source>
        <strain evidence="1 2">HME9304</strain>
    </source>
</reference>
<dbReference type="Proteomes" id="UP000248536">
    <property type="component" value="Chromosome"/>
</dbReference>
<dbReference type="OrthoDB" id="1404627at2"/>
<accession>A0A2Z4LST0</accession>
<dbReference type="Pfam" id="PF18976">
    <property type="entry name" value="DUF5712"/>
    <property type="match status" value="1"/>
</dbReference>
<dbReference type="NCBIfam" id="NF041495">
    <property type="entry name" value="MobB_relaxase"/>
    <property type="match status" value="1"/>
</dbReference>
<dbReference type="RefSeq" id="WP_112378227.1">
    <property type="nucleotide sequence ID" value="NZ_CP030104.1"/>
</dbReference>
<dbReference type="EMBL" id="CP030104">
    <property type="protein sequence ID" value="AWX44782.1"/>
    <property type="molecule type" value="Genomic_DNA"/>
</dbReference>
<dbReference type="AlphaFoldDB" id="A0A2Z4LST0"/>
<keyword evidence="2" id="KW-1185">Reference proteome</keyword>
<sequence length="390" mass="44835">MVIRIHRPSKMADKNRGSVSNLVDYLEKENTGKGVDEHEEFFNKDDKNVTAAEVQMAIDNNKGKLSKEETKFYMLTVNPSKPELEHLRTKMDETTVSDERLLKMYVNDLMDEYAKNFNRTYEDGKPLTGDDILYYAKIEHDRTYKHGEKRFSKVMDYNKRIEKRVFQVKKEANQMNTPSRKEKKLKQVEKLEKDYVRNSEGTIIKEGALKDGNNLHVHIIVSRMDKKQTMKLSPMANHKQSQNELNGQKVDIGFNRDAFVASGEKLFDTKFEYDRPPEYQYTYYKEAKKIRSVSNLMHLTNPKAFAKTVVKKALNEMITDKSLQKQLGYVTKDPRKLPMKTIKKLEEKAIESVVKAMGAGAYTNPVTAGVQIAKQAISIAVKTVSKGVGI</sequence>
<gene>
    <name evidence="1" type="ORF">HME9304_01787</name>
</gene>
<evidence type="ECO:0000313" key="2">
    <source>
        <dbReference type="Proteomes" id="UP000248536"/>
    </source>
</evidence>
<name>A0A2Z4LST0_9FLAO</name>
<evidence type="ECO:0000313" key="1">
    <source>
        <dbReference type="EMBL" id="AWX44782.1"/>
    </source>
</evidence>